<gene>
    <name evidence="1" type="ordered locus">Nmag_0131</name>
    <name evidence="2" type="ORF">C500_01118</name>
</gene>
<dbReference type="KEGG" id="nmg:Nmag_0131"/>
<dbReference type="HOGENOM" id="CLU_2949393_0_0_2"/>
<keyword evidence="3" id="KW-1185">Reference proteome</keyword>
<dbReference type="AlphaFoldDB" id="D3SWD6"/>
<name>D3SWD6_NATMM</name>
<reference evidence="1" key="4">
    <citation type="submission" date="2016-09" db="EMBL/GenBank/DDBJ databases">
        <authorList>
            <person name="Pfeiffer F."/>
        </authorList>
    </citation>
    <scope>NUCLEOTIDE SEQUENCE</scope>
    <source>
        <strain evidence="1">ATCC 43099</strain>
    </source>
</reference>
<dbReference type="EMBL" id="AOHS01000008">
    <property type="protein sequence ID" value="ELY33783.1"/>
    <property type="molecule type" value="Genomic_DNA"/>
</dbReference>
<proteinExistence type="predicted"/>
<reference evidence="2 4" key="3">
    <citation type="journal article" date="2014" name="PLoS Genet.">
        <title>Phylogenetically driven sequencing of extremely halophilic archaea reveals strategies for static and dynamic osmo-response.</title>
        <authorList>
            <person name="Becker E.A."/>
            <person name="Seitzer P.M."/>
            <person name="Tritt A."/>
            <person name="Larsen D."/>
            <person name="Krusor M."/>
            <person name="Yao A.I."/>
            <person name="Wu D."/>
            <person name="Madern D."/>
            <person name="Eisen J.A."/>
            <person name="Darling A.E."/>
            <person name="Facciotti M.T."/>
        </authorList>
    </citation>
    <scope>NUCLEOTIDE SEQUENCE [LARGE SCALE GENOMIC DNA]</scope>
    <source>
        <strain evidence="4">ATCC 43099 / DSM 3394 / CCM 3739 / CIP 104546 / IAM 13178 / JCM 8861 / NBRC 102185 / NCIMB 2190 / MS3</strain>
        <strain evidence="2">MS-3</strain>
    </source>
</reference>
<organism evidence="1 3">
    <name type="scientific">Natrialba magadii (strain ATCC 43099 / DSM 3394 / CCM 3739 / CIP 104546 / IAM 13178 / JCM 8861 / NBRC 102185 / NCIMB 2190 / MS3)</name>
    <name type="common">Natronobacterium magadii</name>
    <dbReference type="NCBI Taxonomy" id="547559"/>
    <lineage>
        <taxon>Archaea</taxon>
        <taxon>Methanobacteriati</taxon>
        <taxon>Methanobacteriota</taxon>
        <taxon>Stenosarchaea group</taxon>
        <taxon>Halobacteria</taxon>
        <taxon>Halobacteriales</taxon>
        <taxon>Natrialbaceae</taxon>
        <taxon>Natrialba</taxon>
    </lineage>
</organism>
<dbReference type="Proteomes" id="UP000001879">
    <property type="component" value="Chromosome"/>
</dbReference>
<evidence type="ECO:0000313" key="2">
    <source>
        <dbReference type="EMBL" id="ELY33783.1"/>
    </source>
</evidence>
<dbReference type="STRING" id="547559.Nmag_0131"/>
<dbReference type="PaxDb" id="547559-Nmag_0131"/>
<sequence>MLFGSKRGQTESYRERRALETNYRAFTGPQQIASEGTLEKLEVRGWTYATGDQLAENEV</sequence>
<dbReference type="PATRIC" id="fig|547559.17.peg.215"/>
<protein>
    <submittedName>
        <fullName evidence="1">Uncharacterized protein</fullName>
    </submittedName>
</protein>
<accession>D3SWD6</accession>
<reference evidence="3" key="1">
    <citation type="submission" date="2010-02" db="EMBL/GenBank/DDBJ databases">
        <title>Complete sequence of chromosome of Natrialba magadii ATCC 43099.</title>
        <authorList>
            <consortium name="US DOE Joint Genome Institute"/>
            <person name="Lucas S."/>
            <person name="Copeland A."/>
            <person name="Lapidus A."/>
            <person name="Cheng J.-F."/>
            <person name="Bruce D."/>
            <person name="Goodwin L."/>
            <person name="Pitluck S."/>
            <person name="Davenport K."/>
            <person name="Saunders E."/>
            <person name="Detter J.C."/>
            <person name="Han C."/>
            <person name="Tapia R."/>
            <person name="Land M."/>
            <person name="Hauser L."/>
            <person name="Kyrpides N."/>
            <person name="Mikhailova N."/>
            <person name="De Castro R.E."/>
            <person name="Maupin-Furlow J.A."/>
            <person name="Woyke T."/>
        </authorList>
    </citation>
    <scope>NUCLEOTIDE SEQUENCE [LARGE SCALE GENOMIC DNA]</scope>
    <source>
        <strain evidence="3">ATCC 43099 / DSM 3394 / CCM 3739 / CIP 104546 / IAM 13178 / JCM 8861 / NBRC 102185 / NCIMB 2190 / MS3</strain>
    </source>
</reference>
<dbReference type="EMBL" id="CP001932">
    <property type="protein sequence ID" value="ADD03728.1"/>
    <property type="molecule type" value="Genomic_DNA"/>
</dbReference>
<evidence type="ECO:0000313" key="1">
    <source>
        <dbReference type="EMBL" id="ADD03728.1"/>
    </source>
</evidence>
<evidence type="ECO:0000313" key="4">
    <source>
        <dbReference type="Proteomes" id="UP000011543"/>
    </source>
</evidence>
<reference evidence="1 3" key="2">
    <citation type="journal article" date="2012" name="BMC Genomics">
        <title>A comparative genomics perspective on the genetic content of the alkaliphilic haloarchaeon Natrialba magadii ATCC 43099T.</title>
        <authorList>
            <person name="Siddaramappa S."/>
            <person name="Challacombe J.F."/>
            <person name="Decastro R.E."/>
            <person name="Pfeiffer F."/>
            <person name="Sastre D.E."/>
            <person name="Gimenez M.I."/>
            <person name="Paggi R.A."/>
            <person name="Detter J.C."/>
            <person name="Davenport K.W."/>
            <person name="Goodwin L.A."/>
            <person name="Kyrpides N."/>
            <person name="Tapia R."/>
            <person name="Pitluck S."/>
            <person name="Lucas S."/>
            <person name="Woyke T."/>
            <person name="Maupin-Furlow J.A."/>
        </authorList>
    </citation>
    <scope>NUCLEOTIDE SEQUENCE [LARGE SCALE GENOMIC DNA]</scope>
    <source>
        <strain evidence="1">ATCC 43099</strain>
        <strain evidence="3">ATCC 43099 / DSM 3394 / CCM 3739 / CIP 104546 / IAM 13178 / JCM 8861 / NBRC 102185 / NCIMB 2190 / MS3</strain>
    </source>
</reference>
<dbReference type="Proteomes" id="UP000011543">
    <property type="component" value="Unassembled WGS sequence"/>
</dbReference>
<evidence type="ECO:0000313" key="3">
    <source>
        <dbReference type="Proteomes" id="UP000001879"/>
    </source>
</evidence>